<dbReference type="Proteomes" id="UP000680348">
    <property type="component" value="Unassembled WGS sequence"/>
</dbReference>
<dbReference type="InterPro" id="IPR006059">
    <property type="entry name" value="SBP"/>
</dbReference>
<evidence type="ECO:0000256" key="1">
    <source>
        <dbReference type="ARBA" id="ARBA00004418"/>
    </source>
</evidence>
<evidence type="ECO:0000313" key="4">
    <source>
        <dbReference type="EMBL" id="MBS3651506.1"/>
    </source>
</evidence>
<evidence type="ECO:0000256" key="3">
    <source>
        <dbReference type="ARBA" id="ARBA00022764"/>
    </source>
</evidence>
<dbReference type="EMBL" id="JAGWCR010000014">
    <property type="protein sequence ID" value="MBS3651506.1"/>
    <property type="molecule type" value="Genomic_DNA"/>
</dbReference>
<name>A0A942E5T9_9HYPH</name>
<dbReference type="PANTHER" id="PTHR43649">
    <property type="entry name" value="ARABINOSE-BINDING PROTEIN-RELATED"/>
    <property type="match status" value="1"/>
</dbReference>
<evidence type="ECO:0000313" key="5">
    <source>
        <dbReference type="Proteomes" id="UP000680348"/>
    </source>
</evidence>
<comment type="subcellular location">
    <subcellularLocation>
        <location evidence="1">Periplasm</location>
    </subcellularLocation>
</comment>
<accession>A0A942E5T9</accession>
<dbReference type="CDD" id="cd13585">
    <property type="entry name" value="PBP2_TMBP_like"/>
    <property type="match status" value="1"/>
</dbReference>
<comment type="similarity">
    <text evidence="2">Belongs to the bacterial solute-binding protein 1 family.</text>
</comment>
<protein>
    <submittedName>
        <fullName evidence="4">Sugar ABC transporter substrate-binding protein</fullName>
    </submittedName>
</protein>
<gene>
    <name evidence="4" type="ORF">KEU06_23085</name>
</gene>
<dbReference type="InterPro" id="IPR050490">
    <property type="entry name" value="Bact_solute-bd_prot1"/>
</dbReference>
<keyword evidence="3" id="KW-0574">Periplasm</keyword>
<dbReference type="Pfam" id="PF01547">
    <property type="entry name" value="SBP_bac_1"/>
    <property type="match status" value="1"/>
</dbReference>
<sequence length="462" mass="51930">MLRYNWSIRKTAATVALGGVLAFGAVVEASAWSLEEAAAPYKGATIRTIGEALPPLEAMKKLAPEFEKRTGITVEIEMYEHSEAVSKVMLDLNSKRGRYDFIIQPHRELGKFVTNGHVEPVEAFMGSAELRDPKFKPEEQLYQGLWKEISWYDGKPYGFPFTALTMYMWYRSDLLSDPKEQEGFKAKYGYDLAPAKDWKQYRDIAEWFTRPDERLYGTALQGKRHEALWYEWLNFLYSHGGDMLEVKAGSECGPVIVNSPQAIAATEYYKSLMAFSPPDTLNYFWDDVMALMQQGTVAELIMWNDATYAVAVDEAASTVVGKMGFDIVPQGEGGKVAQVEGWTYLIPTSSKNKEAAYLFIQWMMDYDQQLHQHLNGGATARPDVYASADVQKLPYAKASMDSNEVAKPKPTLPQSSEMTDILVRELSSYLADEKSAKEALDQSAKEISELLGSCAPMKYPVQ</sequence>
<dbReference type="Gene3D" id="3.40.190.10">
    <property type="entry name" value="Periplasmic binding protein-like II"/>
    <property type="match status" value="2"/>
</dbReference>
<dbReference type="RefSeq" id="WP_188257064.1">
    <property type="nucleotide sequence ID" value="NZ_JABVCF010000014.1"/>
</dbReference>
<evidence type="ECO:0000256" key="2">
    <source>
        <dbReference type="ARBA" id="ARBA00008520"/>
    </source>
</evidence>
<organism evidence="4 5">
    <name type="scientific">Pseudaminobacter soli</name>
    <name type="common">ex Zhang et al. 2022</name>
    <dbReference type="NCBI Taxonomy" id="2831468"/>
    <lineage>
        <taxon>Bacteria</taxon>
        <taxon>Pseudomonadati</taxon>
        <taxon>Pseudomonadota</taxon>
        <taxon>Alphaproteobacteria</taxon>
        <taxon>Hyphomicrobiales</taxon>
        <taxon>Phyllobacteriaceae</taxon>
        <taxon>Pseudaminobacter</taxon>
    </lineage>
</organism>
<reference evidence="4" key="1">
    <citation type="submission" date="2021-04" db="EMBL/GenBank/DDBJ databases">
        <title>Pseudaminobacter soli sp. nov., isolated from paddy soil contaminated by heavy metals.</title>
        <authorList>
            <person name="Zhang K."/>
        </authorList>
    </citation>
    <scope>NUCLEOTIDE SEQUENCE</scope>
    <source>
        <strain evidence="4">19-2017</strain>
    </source>
</reference>
<comment type="caution">
    <text evidence="4">The sequence shown here is derived from an EMBL/GenBank/DDBJ whole genome shotgun (WGS) entry which is preliminary data.</text>
</comment>
<keyword evidence="5" id="KW-1185">Reference proteome</keyword>
<dbReference type="GO" id="GO:0042597">
    <property type="term" value="C:periplasmic space"/>
    <property type="evidence" value="ECO:0007669"/>
    <property type="project" value="UniProtKB-SubCell"/>
</dbReference>
<dbReference type="SUPFAM" id="SSF53850">
    <property type="entry name" value="Periplasmic binding protein-like II"/>
    <property type="match status" value="1"/>
</dbReference>
<dbReference type="AlphaFoldDB" id="A0A942E5T9"/>
<dbReference type="PANTHER" id="PTHR43649:SF12">
    <property type="entry name" value="DIACETYLCHITOBIOSE BINDING PROTEIN DASA"/>
    <property type="match status" value="1"/>
</dbReference>
<proteinExistence type="inferred from homology"/>